<reference evidence="10" key="1">
    <citation type="journal article" date="2023" name="Mol. Phylogenet. Evol.">
        <title>Genome-scale phylogeny and comparative genomics of the fungal order Sordariales.</title>
        <authorList>
            <person name="Hensen N."/>
            <person name="Bonometti L."/>
            <person name="Westerberg I."/>
            <person name="Brannstrom I.O."/>
            <person name="Guillou S."/>
            <person name="Cros-Aarteil S."/>
            <person name="Calhoun S."/>
            <person name="Haridas S."/>
            <person name="Kuo A."/>
            <person name="Mondo S."/>
            <person name="Pangilinan J."/>
            <person name="Riley R."/>
            <person name="LaButti K."/>
            <person name="Andreopoulos B."/>
            <person name="Lipzen A."/>
            <person name="Chen C."/>
            <person name="Yan M."/>
            <person name="Daum C."/>
            <person name="Ng V."/>
            <person name="Clum A."/>
            <person name="Steindorff A."/>
            <person name="Ohm R.A."/>
            <person name="Martin F."/>
            <person name="Silar P."/>
            <person name="Natvig D.O."/>
            <person name="Lalanne C."/>
            <person name="Gautier V."/>
            <person name="Ament-Velasquez S.L."/>
            <person name="Kruys A."/>
            <person name="Hutchinson M.I."/>
            <person name="Powell A.J."/>
            <person name="Barry K."/>
            <person name="Miller A.N."/>
            <person name="Grigoriev I.V."/>
            <person name="Debuchy R."/>
            <person name="Gladieux P."/>
            <person name="Hiltunen Thoren M."/>
            <person name="Johannesson H."/>
        </authorList>
    </citation>
    <scope>NUCLEOTIDE SEQUENCE</scope>
    <source>
        <strain evidence="10">CBS 168.71</strain>
    </source>
</reference>
<dbReference type="GO" id="GO:0005840">
    <property type="term" value="C:ribosome"/>
    <property type="evidence" value="ECO:0007669"/>
    <property type="project" value="UniProtKB-KW"/>
</dbReference>
<evidence type="ECO:0000256" key="3">
    <source>
        <dbReference type="ARBA" id="ARBA00022980"/>
    </source>
</evidence>
<evidence type="ECO:0000256" key="5">
    <source>
        <dbReference type="ARBA" id="ARBA00023128"/>
    </source>
</evidence>
<dbReference type="PANTHER" id="PTHR28184">
    <property type="entry name" value="MITOCHONDRIAL HOMOLOGOUS RECOMBINATION PROTEIN 1"/>
    <property type="match status" value="1"/>
</dbReference>
<dbReference type="GO" id="GO:0005739">
    <property type="term" value="C:mitochondrion"/>
    <property type="evidence" value="ECO:0007669"/>
    <property type="project" value="UniProtKB-SubCell"/>
</dbReference>
<keyword evidence="4" id="KW-0805">Transcription regulation</keyword>
<keyword evidence="5" id="KW-0496">Mitochondrion</keyword>
<evidence type="ECO:0000256" key="6">
    <source>
        <dbReference type="ARBA" id="ARBA00023163"/>
    </source>
</evidence>
<dbReference type="GO" id="GO:0000150">
    <property type="term" value="F:DNA strand exchange activity"/>
    <property type="evidence" value="ECO:0007669"/>
    <property type="project" value="InterPro"/>
</dbReference>
<evidence type="ECO:0000256" key="2">
    <source>
        <dbReference type="ARBA" id="ARBA00010741"/>
    </source>
</evidence>
<dbReference type="PANTHER" id="PTHR28184:SF1">
    <property type="entry name" value="LARGE RIBOSOMAL SUBUNIT PROTEIN ML67"/>
    <property type="match status" value="1"/>
</dbReference>
<keyword evidence="11" id="KW-1185">Reference proteome</keyword>
<evidence type="ECO:0000313" key="11">
    <source>
        <dbReference type="Proteomes" id="UP001278766"/>
    </source>
</evidence>
<dbReference type="Proteomes" id="UP001278766">
    <property type="component" value="Unassembled WGS sequence"/>
</dbReference>
<comment type="subcellular location">
    <subcellularLocation>
        <location evidence="1">Mitochondrion</location>
    </subcellularLocation>
</comment>
<dbReference type="EMBL" id="JAUEPN010000004">
    <property type="protein sequence ID" value="KAK3295522.1"/>
    <property type="molecule type" value="Genomic_DNA"/>
</dbReference>
<reference evidence="10" key="2">
    <citation type="submission" date="2023-06" db="EMBL/GenBank/DDBJ databases">
        <authorList>
            <consortium name="Lawrence Berkeley National Laboratory"/>
            <person name="Haridas S."/>
            <person name="Hensen N."/>
            <person name="Bonometti L."/>
            <person name="Westerberg I."/>
            <person name="Brannstrom I.O."/>
            <person name="Guillou S."/>
            <person name="Cros-Aarteil S."/>
            <person name="Calhoun S."/>
            <person name="Kuo A."/>
            <person name="Mondo S."/>
            <person name="Pangilinan J."/>
            <person name="Riley R."/>
            <person name="Labutti K."/>
            <person name="Andreopoulos B."/>
            <person name="Lipzen A."/>
            <person name="Chen C."/>
            <person name="Yanf M."/>
            <person name="Daum C."/>
            <person name="Ng V."/>
            <person name="Clum A."/>
            <person name="Steindorff A."/>
            <person name="Ohm R."/>
            <person name="Martin F."/>
            <person name="Silar P."/>
            <person name="Natvig D."/>
            <person name="Lalanne C."/>
            <person name="Gautier V."/>
            <person name="Ament-Velasquez S.L."/>
            <person name="Kruys A."/>
            <person name="Hutchinson M.I."/>
            <person name="Powell A.J."/>
            <person name="Barry K."/>
            <person name="Miller A.N."/>
            <person name="Grigoriev I.V."/>
            <person name="Debuchy R."/>
            <person name="Gladieux P."/>
            <person name="Thoren M.H."/>
            <person name="Johannesson H."/>
        </authorList>
    </citation>
    <scope>NUCLEOTIDE SEQUENCE</scope>
    <source>
        <strain evidence="10">CBS 168.71</strain>
    </source>
</reference>
<keyword evidence="6" id="KW-0804">Transcription</keyword>
<evidence type="ECO:0000256" key="1">
    <source>
        <dbReference type="ARBA" id="ARBA00004173"/>
    </source>
</evidence>
<dbReference type="GO" id="GO:0003735">
    <property type="term" value="F:structural constituent of ribosome"/>
    <property type="evidence" value="ECO:0007669"/>
    <property type="project" value="TreeGrafter"/>
</dbReference>
<name>A0AAE0HFC2_9PEZI</name>
<evidence type="ECO:0000256" key="4">
    <source>
        <dbReference type="ARBA" id="ARBA00023015"/>
    </source>
</evidence>
<keyword evidence="3" id="KW-0689">Ribosomal protein</keyword>
<dbReference type="Pfam" id="PF12829">
    <property type="entry name" value="Mhr1"/>
    <property type="match status" value="1"/>
</dbReference>
<dbReference type="InterPro" id="IPR024629">
    <property type="entry name" value="Ribosomal_mL67"/>
</dbReference>
<evidence type="ECO:0000256" key="7">
    <source>
        <dbReference type="ARBA" id="ARBA00023274"/>
    </source>
</evidence>
<keyword evidence="7" id="KW-0687">Ribonucleoprotein</keyword>
<gene>
    <name evidence="10" type="ORF">B0H64DRAFT_432247</name>
</gene>
<protein>
    <recommendedName>
        <fullName evidence="8">Large ribosomal subunit protein mL67</fullName>
    </recommendedName>
</protein>
<proteinExistence type="inferred from homology"/>
<accession>A0AAE0HFC2</accession>
<dbReference type="GeneID" id="87842951"/>
<feature type="region of interest" description="Disordered" evidence="9">
    <location>
        <begin position="40"/>
        <end position="70"/>
    </location>
</feature>
<dbReference type="RefSeq" id="XP_062659036.1">
    <property type="nucleotide sequence ID" value="XM_062806003.1"/>
</dbReference>
<sequence>MNSLRPLPLFSSRLLFSNGGRATTIGVRYASTAEAAATPAPAGVPVPAIQGEGRPKKPGHRSRSVPPPGHAERIYVHNHILANHIIYSLTPEMNPTKAFRQFAYTGKKLVPSKLRKDYWRPLAVVEFGAGRGDVGRSVFHKLRELKKRHQLEWDDPEILAMGRRDRGHALNDERGNAVADIAAVLAGRGKGNRVVVGGGGGGGGGAAAAAGGGGVKKGGKEGEDGGKAVKAVLLDAEGKEVGGEKEGGDDGAGLQSATVYWANEQDKYYAEAWTGNVTHVVGLPEKPAKAAKATEAAAVEEAASAETEVVAEPAAEAVAEAPAPATKSE</sequence>
<dbReference type="GO" id="GO:1990904">
    <property type="term" value="C:ribonucleoprotein complex"/>
    <property type="evidence" value="ECO:0007669"/>
    <property type="project" value="UniProtKB-KW"/>
</dbReference>
<evidence type="ECO:0000313" key="10">
    <source>
        <dbReference type="EMBL" id="KAK3295522.1"/>
    </source>
</evidence>
<evidence type="ECO:0000256" key="9">
    <source>
        <dbReference type="SAM" id="MobiDB-lite"/>
    </source>
</evidence>
<evidence type="ECO:0000256" key="8">
    <source>
        <dbReference type="ARBA" id="ARBA00035185"/>
    </source>
</evidence>
<organism evidence="10 11">
    <name type="scientific">Chaetomium fimeti</name>
    <dbReference type="NCBI Taxonomy" id="1854472"/>
    <lineage>
        <taxon>Eukaryota</taxon>
        <taxon>Fungi</taxon>
        <taxon>Dikarya</taxon>
        <taxon>Ascomycota</taxon>
        <taxon>Pezizomycotina</taxon>
        <taxon>Sordariomycetes</taxon>
        <taxon>Sordariomycetidae</taxon>
        <taxon>Sordariales</taxon>
        <taxon>Chaetomiaceae</taxon>
        <taxon>Chaetomium</taxon>
    </lineage>
</organism>
<dbReference type="GO" id="GO:0003697">
    <property type="term" value="F:single-stranded DNA binding"/>
    <property type="evidence" value="ECO:0007669"/>
    <property type="project" value="InterPro"/>
</dbReference>
<dbReference type="AlphaFoldDB" id="A0AAE0HFC2"/>
<comment type="caution">
    <text evidence="10">The sequence shown here is derived from an EMBL/GenBank/DDBJ whole genome shotgun (WGS) entry which is preliminary data.</text>
</comment>
<comment type="similarity">
    <text evidence="2">Belongs to the mitochondrion-specific ribosomal protein mL67 family.</text>
</comment>
<feature type="region of interest" description="Disordered" evidence="9">
    <location>
        <begin position="308"/>
        <end position="329"/>
    </location>
</feature>